<evidence type="ECO:0000313" key="29">
    <source>
        <dbReference type="Proteomes" id="UP000295472"/>
    </source>
</evidence>
<dbReference type="EMBL" id="FNBJ01000001">
    <property type="protein sequence ID" value="SDE67315.1"/>
    <property type="molecule type" value="Genomic_DNA"/>
</dbReference>
<evidence type="ECO:0000259" key="16">
    <source>
        <dbReference type="Pfam" id="PF00920"/>
    </source>
</evidence>
<protein>
    <recommendedName>
        <fullName evidence="14 15">Dihydroxy-acid dehydratase</fullName>
        <shortName evidence="15">DAD</shortName>
        <ecNumber evidence="14 15">4.2.1.9</ecNumber>
    </recommendedName>
</protein>
<dbReference type="PROSITE" id="PS00886">
    <property type="entry name" value="ILVD_EDD_1"/>
    <property type="match status" value="1"/>
</dbReference>
<dbReference type="EMBL" id="FOHG01000001">
    <property type="protein sequence ID" value="SES62175.1"/>
    <property type="molecule type" value="Genomic_DNA"/>
</dbReference>
<accession>A0A1G6I0A1</accession>
<dbReference type="NCBIfam" id="NF002068">
    <property type="entry name" value="PRK00911.1"/>
    <property type="match status" value="1"/>
</dbReference>
<dbReference type="EMBL" id="FNEH01000001">
    <property type="protein sequence ID" value="SDI04750.1"/>
    <property type="molecule type" value="Genomic_DNA"/>
</dbReference>
<comment type="function">
    <text evidence="15">Functions in the biosynthesis of branched-chain amino acids. Catalyzes the dehydration of (2R,3R)-2,3-dihydroxy-3-methylpentanoate (2,3-dihydroxy-3-methylvalerate) into 2-oxo-3-methylpentanoate (2-oxo-3-methylvalerate) and of (2R)-2,3-dihydroxy-3-methylbutanoate (2,3-dihydroxyisovalerate) into 2-oxo-3-methylbutanoate (2-oxoisovalerate), the penultimate precursor to L-isoleucine and L-valine, respectively.</text>
</comment>
<feature type="domain" description="Dihydroxy-acid/6-phosphogluconate dehydratase C-terminal" evidence="17">
    <location>
        <begin position="358"/>
        <end position="548"/>
    </location>
</feature>
<feature type="binding site" evidence="15">
    <location>
        <position position="120"/>
    </location>
    <ligand>
        <name>Mg(2+)</name>
        <dbReference type="ChEBI" id="CHEBI:18420"/>
    </ligand>
</feature>
<evidence type="ECO:0000313" key="30">
    <source>
        <dbReference type="Proteomes" id="UP000295758"/>
    </source>
</evidence>
<dbReference type="Proteomes" id="UP000199519">
    <property type="component" value="Unassembled WGS sequence"/>
</dbReference>
<evidence type="ECO:0000313" key="25">
    <source>
        <dbReference type="Proteomes" id="UP000198612"/>
    </source>
</evidence>
<dbReference type="EMBL" id="FMYT01000001">
    <property type="protein sequence ID" value="SDB99176.1"/>
    <property type="molecule type" value="Genomic_DNA"/>
</dbReference>
<comment type="pathway">
    <text evidence="13 15">Amino-acid biosynthesis; L-isoleucine biosynthesis; L-isoleucine from 2-oxobutanoate: step 3/4.</text>
</comment>
<dbReference type="UniPathway" id="UPA00047">
    <property type="reaction ID" value="UER00057"/>
</dbReference>
<dbReference type="Pfam" id="PF00920">
    <property type="entry name" value="ILVD_EDD_N"/>
    <property type="match status" value="1"/>
</dbReference>
<feature type="binding site" description="via carbamate group" evidence="15">
    <location>
        <position position="121"/>
    </location>
    <ligand>
        <name>Mg(2+)</name>
        <dbReference type="ChEBI" id="CHEBI:18420"/>
    </ligand>
</feature>
<comment type="pathway">
    <text evidence="12 15">Amino-acid biosynthesis; L-valine biosynthesis; L-valine from pyruvate: step 3/4.</text>
</comment>
<organism evidence="19 31">
    <name type="scientific">Halanaerobium congolense</name>
    <dbReference type="NCBI Taxonomy" id="54121"/>
    <lineage>
        <taxon>Bacteria</taxon>
        <taxon>Bacillati</taxon>
        <taxon>Bacillota</taxon>
        <taxon>Clostridia</taxon>
        <taxon>Halanaerobiales</taxon>
        <taxon>Halanaerobiaceae</taxon>
        <taxon>Halanaerobium</taxon>
    </lineage>
</organism>
<dbReference type="GO" id="GO:0000287">
    <property type="term" value="F:magnesium ion binding"/>
    <property type="evidence" value="ECO:0007669"/>
    <property type="project" value="UniProtKB-UniRule"/>
</dbReference>
<feature type="binding site" evidence="15">
    <location>
        <position position="78"/>
    </location>
    <ligand>
        <name>Mg(2+)</name>
        <dbReference type="ChEBI" id="CHEBI:18420"/>
    </ligand>
</feature>
<evidence type="ECO:0000256" key="13">
    <source>
        <dbReference type="ARBA" id="ARBA00029437"/>
    </source>
</evidence>
<dbReference type="UniPathway" id="UPA00049">
    <property type="reaction ID" value="UER00061"/>
</dbReference>
<evidence type="ECO:0000313" key="20">
    <source>
        <dbReference type="EMBL" id="SDE67315.1"/>
    </source>
</evidence>
<dbReference type="PROSITE" id="PS00887">
    <property type="entry name" value="ILVD_EDD_2"/>
    <property type="match status" value="1"/>
</dbReference>
<dbReference type="PANTHER" id="PTHR43661">
    <property type="entry name" value="D-XYLONATE DEHYDRATASE"/>
    <property type="match status" value="1"/>
</dbReference>
<evidence type="ECO:0000313" key="31">
    <source>
        <dbReference type="Proteomes" id="UP000324896"/>
    </source>
</evidence>
<evidence type="ECO:0000256" key="7">
    <source>
        <dbReference type="ARBA" id="ARBA00023004"/>
    </source>
</evidence>
<keyword evidence="27" id="KW-1185">Reference proteome</keyword>
<evidence type="ECO:0000256" key="4">
    <source>
        <dbReference type="ARBA" id="ARBA00022714"/>
    </source>
</evidence>
<keyword evidence="10 15" id="KW-0100">Branched-chain amino acid biosynthesis</keyword>
<feature type="domain" description="Dihydroxy-acid/6-phosphogluconate dehydratase N-terminal" evidence="16">
    <location>
        <begin position="31"/>
        <end position="348"/>
    </location>
</feature>
<evidence type="ECO:0000256" key="3">
    <source>
        <dbReference type="ARBA" id="ARBA00022605"/>
    </source>
</evidence>
<dbReference type="Gene3D" id="3.50.30.80">
    <property type="entry name" value="IlvD/EDD C-terminal domain-like"/>
    <property type="match status" value="1"/>
</dbReference>
<comment type="similarity">
    <text evidence="2 15">Belongs to the IlvD/Edd family.</text>
</comment>
<evidence type="ECO:0000256" key="14">
    <source>
        <dbReference type="ARBA" id="ARBA00029490"/>
    </source>
</evidence>
<dbReference type="Proteomes" id="UP000198612">
    <property type="component" value="Unassembled WGS sequence"/>
</dbReference>
<dbReference type="InterPro" id="IPR000581">
    <property type="entry name" value="ILV_EDD_N"/>
</dbReference>
<sequence length="551" mass="57699">MRSDKIKKGIERAPHRSLLYALGLDDDDLDKPMIGIANSANDIIPGHKHLDRIKDAVEHGITAAGGTALTFSTIGVCDGIAMGHSGMNYSLASREIIADSVEAVVNGHQLDGLVLIPNCDKIVPGMMMAAARLDIPAVVISGGPMEHGSRCGKAIDLHNVFEAVGSVISGEMEEEELDQIARSACPGVGSCAGMFTANSMNSLAEVLGLALPGNGTIPAVKADRIRLAKAAGKAVMKLVEKDIRPSDILTEKSFANAITVDMSLGCSTNTALHLPAIAHEAGIDLPLDKFNEISDQVPHICSLTPAGKNHMENLNAAGGIHAVINELVKGDLINLDTVTVTGRSLKENLKAINFVDHEIIRSLDNPYHDRGGLAILKGNLAPEGSVVKRAAVAPQMMEHRGPARIYNSEEESIAAINNGEIKPGDVVVIKNEGPKGGPGMREMLSPTSALAGMGLDDSVALITDGRFSGATRGAAIGHVSPEAAAGGPIAALEEGDIIHIDMDKFILEVELSEAELAARMDKVEPFVPAVSGYLKRYAKLVGSASKGAVLD</sequence>
<proteinExistence type="inferred from homology"/>
<dbReference type="NCBIfam" id="TIGR00110">
    <property type="entry name" value="ilvD"/>
    <property type="match status" value="1"/>
</dbReference>
<evidence type="ECO:0000313" key="23">
    <source>
        <dbReference type="EMBL" id="TDS31725.1"/>
    </source>
</evidence>
<dbReference type="SUPFAM" id="SSF143975">
    <property type="entry name" value="IlvD/EDD N-terminal domain-like"/>
    <property type="match status" value="1"/>
</dbReference>
<name>A0A1G6I0A1_9FIRM</name>
<evidence type="ECO:0000256" key="6">
    <source>
        <dbReference type="ARBA" id="ARBA00022842"/>
    </source>
</evidence>
<gene>
    <name evidence="15" type="primary">ilvD</name>
    <name evidence="23" type="ORF">BY453_10930</name>
    <name evidence="24" type="ORF">C7954_10881</name>
    <name evidence="18" type="ORF">C8C78_1126</name>
    <name evidence="19" type="ORF">SAMN04488597_101200</name>
    <name evidence="20" type="ORF">SAMN04488598_10170</name>
    <name evidence="22" type="ORF">SAMN04515652_101221</name>
    <name evidence="21" type="ORF">SAMN04515654_10178</name>
</gene>
<dbReference type="InterPro" id="IPR056740">
    <property type="entry name" value="ILV_EDD_C"/>
</dbReference>
<comment type="cofactor">
    <cofactor evidence="15">
        <name>[2Fe-2S] cluster</name>
        <dbReference type="ChEBI" id="CHEBI:190135"/>
    </cofactor>
    <text evidence="15">Binds 1 [2Fe-2S] cluster per subunit. This cluster acts as a Lewis acid cofactor.</text>
</comment>
<evidence type="ECO:0000256" key="8">
    <source>
        <dbReference type="ARBA" id="ARBA00023014"/>
    </source>
</evidence>
<dbReference type="EMBL" id="QICM01000012">
    <property type="protein sequence ID" value="PXV65956.1"/>
    <property type="molecule type" value="Genomic_DNA"/>
</dbReference>
<reference evidence="24 29" key="4">
    <citation type="submission" date="2019-03" db="EMBL/GenBank/DDBJ databases">
        <title>Subsurface microbial communities from deep shales in Ohio and West Virginia, USA.</title>
        <authorList>
            <person name="Wrighton K."/>
        </authorList>
    </citation>
    <scope>NUCLEOTIDE SEQUENCE [LARGE SCALE GENOMIC DNA]</scope>
    <source>
        <strain evidence="24 29">DSMZ 11287</strain>
        <strain evidence="18 28">MSL28</strain>
    </source>
</reference>
<dbReference type="AlphaFoldDB" id="A0A1G6I0A1"/>
<evidence type="ECO:0000256" key="5">
    <source>
        <dbReference type="ARBA" id="ARBA00022723"/>
    </source>
</evidence>
<comment type="caution">
    <text evidence="15">Lacks conserved residue(s) required for the propagation of feature annotation.</text>
</comment>
<dbReference type="InterPro" id="IPR037237">
    <property type="entry name" value="IlvD/EDD_N"/>
</dbReference>
<evidence type="ECO:0000313" key="18">
    <source>
        <dbReference type="EMBL" id="PXV65956.1"/>
    </source>
</evidence>
<comment type="catalytic activity">
    <reaction evidence="11">
        <text>(2R)-2,3-dihydroxy-3-methylbutanoate = 3-methyl-2-oxobutanoate + H2O</text>
        <dbReference type="Rhea" id="RHEA:24809"/>
        <dbReference type="ChEBI" id="CHEBI:11851"/>
        <dbReference type="ChEBI" id="CHEBI:15377"/>
        <dbReference type="ChEBI" id="CHEBI:49072"/>
        <dbReference type="EC" id="4.2.1.9"/>
    </reaction>
    <physiologicalReaction direction="left-to-right" evidence="11">
        <dbReference type="Rhea" id="RHEA:24810"/>
    </physiologicalReaction>
</comment>
<dbReference type="Proteomes" id="UP000247389">
    <property type="component" value="Unassembled WGS sequence"/>
</dbReference>
<evidence type="ECO:0000313" key="21">
    <source>
        <dbReference type="EMBL" id="SDI04750.1"/>
    </source>
</evidence>
<dbReference type="GO" id="GO:0051537">
    <property type="term" value="F:2 iron, 2 sulfur cluster binding"/>
    <property type="evidence" value="ECO:0007669"/>
    <property type="project" value="UniProtKB-UniRule"/>
</dbReference>
<evidence type="ECO:0000256" key="12">
    <source>
        <dbReference type="ARBA" id="ARBA00029436"/>
    </source>
</evidence>
<reference evidence="21 26" key="1">
    <citation type="submission" date="2016-10" db="EMBL/GenBank/DDBJ databases">
        <authorList>
            <person name="de Groot N.N."/>
        </authorList>
    </citation>
    <scope>NUCLEOTIDE SEQUENCE [LARGE SCALE GENOMIC DNA]</scope>
    <source>
        <strain evidence="21 26">WG7</strain>
    </source>
</reference>
<evidence type="ECO:0000256" key="9">
    <source>
        <dbReference type="ARBA" id="ARBA00023239"/>
    </source>
</evidence>
<evidence type="ECO:0000256" key="15">
    <source>
        <dbReference type="HAMAP-Rule" id="MF_00012"/>
    </source>
</evidence>
<evidence type="ECO:0000256" key="1">
    <source>
        <dbReference type="ARBA" id="ARBA00001946"/>
    </source>
</evidence>
<dbReference type="EMBL" id="SOEF01000008">
    <property type="protein sequence ID" value="TDX45388.1"/>
    <property type="molecule type" value="Genomic_DNA"/>
</dbReference>
<dbReference type="FunFam" id="3.50.30.80:FF:000001">
    <property type="entry name" value="Dihydroxy-acid dehydratase"/>
    <property type="match status" value="1"/>
</dbReference>
<dbReference type="EC" id="4.2.1.9" evidence="14 15"/>
<dbReference type="SUPFAM" id="SSF52016">
    <property type="entry name" value="LeuD/IlvD-like"/>
    <property type="match status" value="1"/>
</dbReference>
<keyword evidence="3 15" id="KW-0028">Amino-acid biosynthesis</keyword>
<dbReference type="Proteomes" id="UP000295472">
    <property type="component" value="Unassembled WGS sequence"/>
</dbReference>
<dbReference type="InterPro" id="IPR020558">
    <property type="entry name" value="DiOHA_6PGluconate_deHydtase_CS"/>
</dbReference>
<evidence type="ECO:0000313" key="19">
    <source>
        <dbReference type="EMBL" id="SDB99176.1"/>
    </source>
</evidence>
<dbReference type="Proteomes" id="UP000295758">
    <property type="component" value="Unassembled WGS sequence"/>
</dbReference>
<feature type="modified residue" description="N6-carboxylysine" evidence="15">
    <location>
        <position position="121"/>
    </location>
</feature>
<reference evidence="23 30" key="3">
    <citation type="submission" date="2019-03" db="EMBL/GenBank/DDBJ databases">
        <title>Deep subsurface shale carbon reservoir microbial communities from Ohio and West Virginia, USA.</title>
        <authorList>
            <person name="Wrighton K."/>
        </authorList>
    </citation>
    <scope>NUCLEOTIDE SEQUENCE [LARGE SCALE GENOMIC DNA]</scope>
    <source>
        <strain evidence="23 30">UTICA-S4D12</strain>
    </source>
</reference>
<dbReference type="InterPro" id="IPR004404">
    <property type="entry name" value="DihydroxyA_deHydtase"/>
</dbReference>
<keyword evidence="4 15" id="KW-0001">2Fe-2S</keyword>
<feature type="binding site" evidence="15">
    <location>
        <position position="442"/>
    </location>
    <ligand>
        <name>Mg(2+)</name>
        <dbReference type="ChEBI" id="CHEBI:18420"/>
    </ligand>
</feature>
<dbReference type="GeneID" id="57012313"/>
<evidence type="ECO:0000313" key="26">
    <source>
        <dbReference type="Proteomes" id="UP000198945"/>
    </source>
</evidence>
<keyword evidence="6 15" id="KW-0460">Magnesium</keyword>
<comment type="subunit">
    <text evidence="15">Homodimer.</text>
</comment>
<comment type="catalytic activity">
    <reaction evidence="15">
        <text>(2R,3R)-2,3-dihydroxy-3-methylpentanoate = (S)-3-methyl-2-oxopentanoate + H2O</text>
        <dbReference type="Rhea" id="RHEA:27694"/>
        <dbReference type="ChEBI" id="CHEBI:15377"/>
        <dbReference type="ChEBI" id="CHEBI:35146"/>
        <dbReference type="ChEBI" id="CHEBI:49258"/>
        <dbReference type="EC" id="4.2.1.9"/>
    </reaction>
</comment>
<dbReference type="Pfam" id="PF24877">
    <property type="entry name" value="ILV_EDD_C"/>
    <property type="match status" value="1"/>
</dbReference>
<keyword evidence="5 15" id="KW-0479">Metal-binding</keyword>
<dbReference type="Proteomes" id="UP000324896">
    <property type="component" value="Unassembled WGS sequence"/>
</dbReference>
<evidence type="ECO:0000256" key="2">
    <source>
        <dbReference type="ARBA" id="ARBA00006486"/>
    </source>
</evidence>
<dbReference type="GO" id="GO:0009097">
    <property type="term" value="P:isoleucine biosynthetic process"/>
    <property type="evidence" value="ECO:0007669"/>
    <property type="project" value="UniProtKB-UniRule"/>
</dbReference>
<dbReference type="Proteomes" id="UP000198945">
    <property type="component" value="Unassembled WGS sequence"/>
</dbReference>
<dbReference type="InterPro" id="IPR042096">
    <property type="entry name" value="Dihydro-acid_dehy_C"/>
</dbReference>
<keyword evidence="8 15" id="KW-0411">Iron-sulfur</keyword>
<evidence type="ECO:0000313" key="27">
    <source>
        <dbReference type="Proteomes" id="UP000199519"/>
    </source>
</evidence>
<dbReference type="EMBL" id="SOAA01000009">
    <property type="protein sequence ID" value="TDS31725.1"/>
    <property type="molecule type" value="Genomic_DNA"/>
</dbReference>
<evidence type="ECO:0000256" key="10">
    <source>
        <dbReference type="ARBA" id="ARBA00023304"/>
    </source>
</evidence>
<reference evidence="25 27" key="2">
    <citation type="submission" date="2016-10" db="EMBL/GenBank/DDBJ databases">
        <authorList>
            <person name="Varghese N."/>
            <person name="Submissions S."/>
        </authorList>
    </citation>
    <scope>NUCLEOTIDE SEQUENCE [LARGE SCALE GENOMIC DNA]</scope>
    <source>
        <strain evidence="19 31">WG10</strain>
        <strain evidence="20 27">WG2</strain>
        <strain evidence="22 25">WG5</strain>
    </source>
</reference>
<dbReference type="GO" id="GO:0004160">
    <property type="term" value="F:dihydroxy-acid dehydratase activity"/>
    <property type="evidence" value="ECO:0007669"/>
    <property type="project" value="UniProtKB-UniRule"/>
</dbReference>
<keyword evidence="7 15" id="KW-0408">Iron</keyword>
<evidence type="ECO:0000313" key="24">
    <source>
        <dbReference type="EMBL" id="TDX45388.1"/>
    </source>
</evidence>
<comment type="cofactor">
    <cofactor evidence="1 15">
        <name>Mg(2+)</name>
        <dbReference type="ChEBI" id="CHEBI:18420"/>
    </cofactor>
</comment>
<evidence type="ECO:0000313" key="22">
    <source>
        <dbReference type="EMBL" id="SES62175.1"/>
    </source>
</evidence>
<dbReference type="HAMAP" id="MF_00012">
    <property type="entry name" value="IlvD"/>
    <property type="match status" value="1"/>
</dbReference>
<evidence type="ECO:0000259" key="17">
    <source>
        <dbReference type="Pfam" id="PF24877"/>
    </source>
</evidence>
<evidence type="ECO:0000256" key="11">
    <source>
        <dbReference type="ARBA" id="ARBA00029304"/>
    </source>
</evidence>
<evidence type="ECO:0000313" key="28">
    <source>
        <dbReference type="Proteomes" id="UP000247389"/>
    </source>
</evidence>
<dbReference type="PANTHER" id="PTHR43661:SF3">
    <property type="entry name" value="D-XYLONATE DEHYDRATASE YAGF-RELATED"/>
    <property type="match status" value="1"/>
</dbReference>
<dbReference type="GO" id="GO:0005829">
    <property type="term" value="C:cytosol"/>
    <property type="evidence" value="ECO:0007669"/>
    <property type="project" value="TreeGrafter"/>
</dbReference>
<feature type="active site" description="Proton acceptor" evidence="15">
    <location>
        <position position="468"/>
    </location>
</feature>
<keyword evidence="9 15" id="KW-0456">Lyase</keyword>
<dbReference type="RefSeq" id="WP_089655040.1">
    <property type="nucleotide sequence ID" value="NZ_FMYT01000001.1"/>
</dbReference>
<dbReference type="GO" id="GO:0009099">
    <property type="term" value="P:L-valine biosynthetic process"/>
    <property type="evidence" value="ECO:0007669"/>
    <property type="project" value="UniProtKB-UniRule"/>
</dbReference>